<accession>Q2PXZ8</accession>
<feature type="active site" description="Nucleophile" evidence="5">
    <location>
        <position position="249"/>
    </location>
</feature>
<dbReference type="SUPFAM" id="SSF53335">
    <property type="entry name" value="S-adenosyl-L-methionine-dependent methyltransferases"/>
    <property type="match status" value="1"/>
</dbReference>
<dbReference type="PRINTS" id="PR02008">
    <property type="entry name" value="RCMTFAMILY"/>
</dbReference>
<evidence type="ECO:0000256" key="1">
    <source>
        <dbReference type="ARBA" id="ARBA00022603"/>
    </source>
</evidence>
<feature type="binding site" evidence="5">
    <location>
        <position position="180"/>
    </location>
    <ligand>
        <name>S-adenosyl-L-methionine</name>
        <dbReference type="ChEBI" id="CHEBI:59789"/>
    </ligand>
</feature>
<dbReference type="InterPro" id="IPR023267">
    <property type="entry name" value="RCMT"/>
</dbReference>
<name>Q2PXZ8_9BACT</name>
<dbReference type="AlphaFoldDB" id="Q2PXZ8"/>
<evidence type="ECO:0000313" key="8">
    <source>
        <dbReference type="EMBL" id="ABC25429.1"/>
    </source>
</evidence>
<dbReference type="GO" id="GO:0030488">
    <property type="term" value="P:tRNA methylation"/>
    <property type="evidence" value="ECO:0007669"/>
    <property type="project" value="TreeGrafter"/>
</dbReference>
<dbReference type="CDD" id="cd02440">
    <property type="entry name" value="AdoMet_MTases"/>
    <property type="match status" value="1"/>
</dbReference>
<feature type="binding site" evidence="5">
    <location>
        <position position="153"/>
    </location>
    <ligand>
        <name>S-adenosyl-L-methionine</name>
        <dbReference type="ChEBI" id="CHEBI:59789"/>
    </ligand>
</feature>
<reference evidence="8" key="1">
    <citation type="journal article" date="2006" name="Appl. Environ. Microbiol.">
        <title>Comparative genomics of DNA fragments from six Antarctic marine planktonic bacteria.</title>
        <authorList>
            <person name="Grzymski J.J."/>
            <person name="Carter B.J."/>
            <person name="DeLong E.F."/>
            <person name="Feldman R.A."/>
            <person name="Ghadiri A."/>
            <person name="Murray A.E."/>
        </authorList>
    </citation>
    <scope>NUCLEOTIDE SEQUENCE</scope>
</reference>
<proteinExistence type="inferred from homology"/>
<keyword evidence="3 5" id="KW-0949">S-adenosyl-L-methionine</keyword>
<dbReference type="GO" id="GO:0003723">
    <property type="term" value="F:RNA binding"/>
    <property type="evidence" value="ECO:0007669"/>
    <property type="project" value="UniProtKB-UniRule"/>
</dbReference>
<feature type="region of interest" description="Disordered" evidence="6">
    <location>
        <begin position="1"/>
        <end position="23"/>
    </location>
</feature>
<protein>
    <submittedName>
        <fullName evidence="8">Proliferating-cell nucleolar antigen</fullName>
    </submittedName>
</protein>
<feature type="domain" description="SAM-dependent MTase RsmB/NOP-type" evidence="7">
    <location>
        <begin position="38"/>
        <end position="320"/>
    </location>
</feature>
<evidence type="ECO:0000256" key="2">
    <source>
        <dbReference type="ARBA" id="ARBA00022679"/>
    </source>
</evidence>
<evidence type="ECO:0000259" key="7">
    <source>
        <dbReference type="PROSITE" id="PS51686"/>
    </source>
</evidence>
<keyword evidence="1 5" id="KW-0489">Methyltransferase</keyword>
<evidence type="ECO:0000256" key="4">
    <source>
        <dbReference type="ARBA" id="ARBA00022884"/>
    </source>
</evidence>
<comment type="similarity">
    <text evidence="5">Belongs to the class I-like SAM-binding methyltransferase superfamily. RsmB/NOP family.</text>
</comment>
<dbReference type="InterPro" id="IPR001678">
    <property type="entry name" value="MeTrfase_RsmB-F_NOP2_dom"/>
</dbReference>
<organism evidence="8">
    <name type="scientific">uncultured marine bacterium Ant4D5</name>
    <dbReference type="NCBI Taxonomy" id="360428"/>
    <lineage>
        <taxon>Bacteria</taxon>
        <taxon>environmental samples</taxon>
    </lineage>
</organism>
<dbReference type="GO" id="GO:0016428">
    <property type="term" value="F:tRNA (cytidine-5-)-methyltransferase activity"/>
    <property type="evidence" value="ECO:0007669"/>
    <property type="project" value="TreeGrafter"/>
</dbReference>
<dbReference type="Gene3D" id="3.30.70.1170">
    <property type="entry name" value="Sun protein, domain 3"/>
    <property type="match status" value="1"/>
</dbReference>
<evidence type="ECO:0000256" key="5">
    <source>
        <dbReference type="PROSITE-ProRule" id="PRU01023"/>
    </source>
</evidence>
<dbReference type="PROSITE" id="PS51686">
    <property type="entry name" value="SAM_MT_RSMB_NOP"/>
    <property type="match status" value="1"/>
</dbReference>
<dbReference type="InterPro" id="IPR029063">
    <property type="entry name" value="SAM-dependent_MTases_sf"/>
</dbReference>
<evidence type="ECO:0000256" key="3">
    <source>
        <dbReference type="ARBA" id="ARBA00022691"/>
    </source>
</evidence>
<keyword evidence="2 5" id="KW-0808">Transferase</keyword>
<dbReference type="EMBL" id="DQ295242">
    <property type="protein sequence ID" value="ABC25429.1"/>
    <property type="molecule type" value="Genomic_DNA"/>
</dbReference>
<feature type="binding site" evidence="5">
    <location>
        <position position="196"/>
    </location>
    <ligand>
        <name>S-adenosyl-L-methionine</name>
        <dbReference type="ChEBI" id="CHEBI:59789"/>
    </ligand>
</feature>
<feature type="binding site" evidence="5">
    <location>
        <begin position="129"/>
        <end position="135"/>
    </location>
    <ligand>
        <name>S-adenosyl-L-methionine</name>
        <dbReference type="ChEBI" id="CHEBI:59789"/>
    </ligand>
</feature>
<dbReference type="PANTHER" id="PTHR22807">
    <property type="entry name" value="NOP2 YEAST -RELATED NOL1/NOP2/FMU SUN DOMAIN-CONTAINING"/>
    <property type="match status" value="1"/>
</dbReference>
<keyword evidence="4 5" id="KW-0694">RNA-binding</keyword>
<dbReference type="Pfam" id="PF01189">
    <property type="entry name" value="Methyltr_RsmB-F"/>
    <property type="match status" value="1"/>
</dbReference>
<sequence>MARRPGGGGRRGRGQKRPQDRTVDLDRYRPIIAEWEAFSEAAGRPEPTVFRIRAGQVSEAVLLERLAEQGFVTRPLTGLPSFHQVEQAPRAISQTLEHWLGLIYIQQASTGVAAPEVGVSPGQRVLDMCSAPGGKTTHLAELMGDRGCLVAGEISEPRIRGLLGNVYRLGHPNILVVAGDGREFPEGALFDHVLLDAPCSGEGTLRRSGGQAPNQSSSFLGYVTAAQRSLLEKAVRLTRPGGTILYVTCTFSPEENEAVVSEALGRLPIELEPLELPVPHARGVTSWDGKKFDPRVEGAARIYPHHFDSGGLFLARLRRLDDGDEGSSSGWGAVPTRFPDEEVRPPNIDGPESDAASLEERDVELLDSGMADLAARYGVPAAPDVRRWILRGGRAWMHTLNEWPLNVWEPGPWRPISVGFRAIDFDSQGRPRPTNDLLRWLGTAVTDRVIDLDAASLKSVLERQPIPTDIEARGPVALSWRGDVIGRGAVTGDGLKSEIPKARAADLLRLL</sequence>
<dbReference type="Gene3D" id="3.40.50.150">
    <property type="entry name" value="Vaccinia Virus protein VP39"/>
    <property type="match status" value="1"/>
</dbReference>
<feature type="region of interest" description="Disordered" evidence="6">
    <location>
        <begin position="324"/>
        <end position="357"/>
    </location>
</feature>
<dbReference type="InterPro" id="IPR049560">
    <property type="entry name" value="MeTrfase_RsmB-F_NOP2_cat"/>
</dbReference>
<evidence type="ECO:0000256" key="6">
    <source>
        <dbReference type="SAM" id="MobiDB-lite"/>
    </source>
</evidence>
<dbReference type="PANTHER" id="PTHR22807:SF74">
    <property type="entry name" value="TRNA (CYTOSINE(48)-C(5))-METHYLTRANSFERASE"/>
    <property type="match status" value="1"/>
</dbReference>